<dbReference type="PANTHER" id="PTHR10476">
    <property type="entry name" value="CHARGED MULTIVESICULAR BODY PROTEIN"/>
    <property type="match status" value="1"/>
</dbReference>
<dbReference type="GO" id="GO:0007034">
    <property type="term" value="P:vacuolar transport"/>
    <property type="evidence" value="ECO:0007669"/>
    <property type="project" value="InterPro"/>
</dbReference>
<keyword evidence="2" id="KW-1185">Reference proteome</keyword>
<accession>A0A5B9DGK4</accession>
<dbReference type="AlphaFoldDB" id="A0A5B9DGK4"/>
<reference evidence="1 2" key="1">
    <citation type="journal article" date="2020" name="Nature">
        <title>Isolation of an archaeon at the prokaryote-eukaryote interface.</title>
        <authorList>
            <person name="Imachi H."/>
            <person name="Nobu M.K."/>
            <person name="Nakahara N."/>
            <person name="Morono Y."/>
            <person name="Ogawara M."/>
            <person name="Takaki Y."/>
            <person name="Takano Y."/>
            <person name="Uematsu K."/>
            <person name="Ikuta T."/>
            <person name="Ito M."/>
            <person name="Matsui Y."/>
            <person name="Miyazaki M."/>
            <person name="Murata K."/>
            <person name="Saito Y."/>
            <person name="Sakai S."/>
            <person name="Song C."/>
            <person name="Tasumi E."/>
            <person name="Yamanaka Y."/>
            <person name="Yamaguchi T."/>
            <person name="Kamagata Y."/>
            <person name="Tamaki H."/>
            <person name="Takai K."/>
        </authorList>
    </citation>
    <scope>NUCLEOTIDE SEQUENCE [LARGE SCALE GENOMIC DNA]</scope>
    <source>
        <strain evidence="1 2">MK-D1</strain>
    </source>
</reference>
<dbReference type="InterPro" id="IPR005024">
    <property type="entry name" value="Snf7_fam"/>
</dbReference>
<gene>
    <name evidence="1" type="ORF">DSAG12_03711</name>
</gene>
<dbReference type="Proteomes" id="UP000321408">
    <property type="component" value="Chromosome"/>
</dbReference>
<dbReference type="KEGG" id="psyt:DSAG12_03711"/>
<evidence type="ECO:0000313" key="2">
    <source>
        <dbReference type="Proteomes" id="UP000321408"/>
    </source>
</evidence>
<sequence length="229" mass="25567">MTLVIKKKRKGMIIGSLKNFATWLSGGYQKNNETSPLIKIKVFNKRLARQIGKMEIQERTAKKKAITARKNGDIAGSKLHMKNSLQYRKWAHSTENFRVRMEGVQYRLEQAKAMGQFSKVAEDIVGTLQGLQEQVKMPEIAQLLSEMDLGFGSMESMFGETSEQLEITDDASSTGVTDDEVNLALAEVDSELSVESGISLPSVPSGVNAEAQIDDLEKEIKKLKQQRRT</sequence>
<reference evidence="1 2" key="2">
    <citation type="journal article" date="2024" name="Int. J. Syst. Evol. Microbiol.">
        <title>Promethearchaeum syntrophicum gen. nov., sp. nov., an anaerobic, obligately syntrophic archaeon, the first isolate of the lineage 'Asgard' archaea, and proposal of the new archaeal phylum Promethearchaeota phyl. nov. and kingdom Promethearchaeati regn. nov.</title>
        <authorList>
            <person name="Imachi H."/>
            <person name="Nobu M.K."/>
            <person name="Kato S."/>
            <person name="Takaki Y."/>
            <person name="Miyazaki M."/>
            <person name="Miyata M."/>
            <person name="Ogawara M."/>
            <person name="Saito Y."/>
            <person name="Sakai S."/>
            <person name="Tahara Y.O."/>
            <person name="Takano Y."/>
            <person name="Tasumi E."/>
            <person name="Uematsu K."/>
            <person name="Yoshimura T."/>
            <person name="Itoh T."/>
            <person name="Ohkuma M."/>
            <person name="Takai K."/>
        </authorList>
    </citation>
    <scope>NUCLEOTIDE SEQUENCE [LARGE SCALE GENOMIC DNA]</scope>
    <source>
        <strain evidence="1 2">MK-D1</strain>
    </source>
</reference>
<name>A0A5B9DGK4_9ARCH</name>
<protein>
    <submittedName>
        <fullName evidence="1">Snf7 family protein</fullName>
    </submittedName>
</protein>
<organism evidence="1 2">
    <name type="scientific">Promethearchaeum syntrophicum</name>
    <dbReference type="NCBI Taxonomy" id="2594042"/>
    <lineage>
        <taxon>Archaea</taxon>
        <taxon>Promethearchaeati</taxon>
        <taxon>Promethearchaeota</taxon>
        <taxon>Promethearchaeia</taxon>
        <taxon>Promethearchaeales</taxon>
        <taxon>Promethearchaeaceae</taxon>
        <taxon>Promethearchaeum</taxon>
    </lineage>
</organism>
<proteinExistence type="predicted"/>
<dbReference type="Pfam" id="PF03357">
    <property type="entry name" value="Snf7"/>
    <property type="match status" value="1"/>
</dbReference>
<evidence type="ECO:0000313" key="1">
    <source>
        <dbReference type="EMBL" id="QEE17873.2"/>
    </source>
</evidence>
<dbReference type="EMBL" id="CP042905">
    <property type="protein sequence ID" value="QEE17873.2"/>
    <property type="molecule type" value="Genomic_DNA"/>
</dbReference>
<dbReference type="Gene3D" id="6.10.140.1230">
    <property type="match status" value="1"/>
</dbReference>